<dbReference type="RefSeq" id="XP_002945828.1">
    <property type="nucleotide sequence ID" value="XM_002945782.1"/>
</dbReference>
<name>D8TI33_VOLCA</name>
<proteinExistence type="inferred from homology"/>
<dbReference type="Proteomes" id="UP000001058">
    <property type="component" value="Unassembled WGS sequence"/>
</dbReference>
<dbReference type="SUPFAM" id="SSF53474">
    <property type="entry name" value="alpha/beta-Hydrolases"/>
    <property type="match status" value="1"/>
</dbReference>
<dbReference type="PANTHER" id="PTHR43248:SF3">
    <property type="entry name" value="AB HYDROLASE-1 DOMAIN-CONTAINING PROTEIN"/>
    <property type="match status" value="1"/>
</dbReference>
<evidence type="ECO:0000259" key="3">
    <source>
        <dbReference type="Pfam" id="PF00561"/>
    </source>
</evidence>
<dbReference type="GO" id="GO:0016787">
    <property type="term" value="F:hydrolase activity"/>
    <property type="evidence" value="ECO:0007669"/>
    <property type="project" value="UniProtKB-KW"/>
</dbReference>
<dbReference type="AlphaFoldDB" id="D8TI33"/>
<accession>D8TI33</accession>
<organism evidence="5">
    <name type="scientific">Volvox carteri f. nagariensis</name>
    <dbReference type="NCBI Taxonomy" id="3068"/>
    <lineage>
        <taxon>Eukaryota</taxon>
        <taxon>Viridiplantae</taxon>
        <taxon>Chlorophyta</taxon>
        <taxon>core chlorophytes</taxon>
        <taxon>Chlorophyceae</taxon>
        <taxon>CS clade</taxon>
        <taxon>Chlamydomonadales</taxon>
        <taxon>Volvocaceae</taxon>
        <taxon>Volvox</taxon>
    </lineage>
</organism>
<evidence type="ECO:0000313" key="4">
    <source>
        <dbReference type="EMBL" id="EFJ52823.1"/>
    </source>
</evidence>
<dbReference type="InterPro" id="IPR051601">
    <property type="entry name" value="Serine_prot/Carboxylest_S33"/>
</dbReference>
<dbReference type="EMBL" id="GL378323">
    <property type="protein sequence ID" value="EFJ52823.1"/>
    <property type="molecule type" value="Genomic_DNA"/>
</dbReference>
<dbReference type="InterPro" id="IPR029058">
    <property type="entry name" value="AB_hydrolase_fold"/>
</dbReference>
<evidence type="ECO:0000256" key="2">
    <source>
        <dbReference type="ARBA" id="ARBA00022801"/>
    </source>
</evidence>
<sequence length="380" mass="38390">MTLARCASLGHLAPATFIAGFGQSSLIPISSFNQLRHTRSISLLSYEEVSAGSPTPEHPVACPSRTLLVLHGLLGCGRNWRSWSRRLVEAAAASHPPEGGPWRALLLDMRCHGGSAQRPGLHPPNNMLSAAEDVSRLVRHLLGSHAPGAVLGHSLGGKVALALVHQAAAAAAAAAARSAADAAAAAPTAPASPHAPSAARAAALAAATAGAPQGTAAAAIAAATAATGEWCALPRQLWILDSQPGLVPADLDAGTGISKVLNTVHSVPLPIPARTWLLRYLRERGLSDALSQWLASNLVPLRGAAAAAAAAAPWHTTVAGVSAVAAAAAAAAPAATATAAAASCLRGSFQHHVLDRAGHWLHVDNPDGLLKLVLPRLAGL</sequence>
<dbReference type="OrthoDB" id="8119704at2759"/>
<protein>
    <recommendedName>
        <fullName evidence="3">AB hydrolase-1 domain-containing protein</fullName>
    </recommendedName>
</protein>
<evidence type="ECO:0000256" key="1">
    <source>
        <dbReference type="ARBA" id="ARBA00010088"/>
    </source>
</evidence>
<dbReference type="KEGG" id="vcn:VOLCADRAFT_86180"/>
<evidence type="ECO:0000313" key="5">
    <source>
        <dbReference type="Proteomes" id="UP000001058"/>
    </source>
</evidence>
<dbReference type="InParanoid" id="D8TI33"/>
<keyword evidence="2" id="KW-0378">Hydrolase</keyword>
<dbReference type="InterPro" id="IPR000073">
    <property type="entry name" value="AB_hydrolase_1"/>
</dbReference>
<comment type="similarity">
    <text evidence="1">Belongs to the peptidase S33 family.</text>
</comment>
<feature type="domain" description="AB hydrolase-1" evidence="3">
    <location>
        <begin position="66"/>
        <end position="179"/>
    </location>
</feature>
<gene>
    <name evidence="4" type="ORF">VOLCADRAFT_86180</name>
</gene>
<dbReference type="eggNOG" id="KOG2382">
    <property type="taxonomic scope" value="Eukaryota"/>
</dbReference>
<reference evidence="4 5" key="1">
    <citation type="journal article" date="2010" name="Science">
        <title>Genomic analysis of organismal complexity in the multicellular green alga Volvox carteri.</title>
        <authorList>
            <person name="Prochnik S.E."/>
            <person name="Umen J."/>
            <person name="Nedelcu A.M."/>
            <person name="Hallmann A."/>
            <person name="Miller S.M."/>
            <person name="Nishii I."/>
            <person name="Ferris P."/>
            <person name="Kuo A."/>
            <person name="Mitros T."/>
            <person name="Fritz-Laylin L.K."/>
            <person name="Hellsten U."/>
            <person name="Chapman J."/>
            <person name="Simakov O."/>
            <person name="Rensing S.A."/>
            <person name="Terry A."/>
            <person name="Pangilinan J."/>
            <person name="Kapitonov V."/>
            <person name="Jurka J."/>
            <person name="Salamov A."/>
            <person name="Shapiro H."/>
            <person name="Schmutz J."/>
            <person name="Grimwood J."/>
            <person name="Lindquist E."/>
            <person name="Lucas S."/>
            <person name="Grigoriev I.V."/>
            <person name="Schmitt R."/>
            <person name="Kirk D."/>
            <person name="Rokhsar D.S."/>
        </authorList>
    </citation>
    <scope>NUCLEOTIDE SEQUENCE [LARGE SCALE GENOMIC DNA]</scope>
    <source>
        <strain evidence="5">f. Nagariensis / Eve</strain>
    </source>
</reference>
<dbReference type="GeneID" id="9621862"/>
<dbReference type="STRING" id="3068.D8TI33"/>
<dbReference type="PANTHER" id="PTHR43248">
    <property type="entry name" value="2-SUCCINYL-6-HYDROXY-2,4-CYCLOHEXADIENE-1-CARBOXYLATE SYNTHASE"/>
    <property type="match status" value="1"/>
</dbReference>
<dbReference type="Gene3D" id="3.40.50.1820">
    <property type="entry name" value="alpha/beta hydrolase"/>
    <property type="match status" value="1"/>
</dbReference>
<keyword evidence="5" id="KW-1185">Reference proteome</keyword>
<dbReference type="Pfam" id="PF00561">
    <property type="entry name" value="Abhydrolase_1"/>
    <property type="match status" value="1"/>
</dbReference>